<name>A0A7W7ZV85_9BACT</name>
<dbReference type="EMBL" id="JACHIO010000036">
    <property type="protein sequence ID" value="MBB5066795.1"/>
    <property type="molecule type" value="Genomic_DNA"/>
</dbReference>
<dbReference type="SUPFAM" id="SSF88723">
    <property type="entry name" value="PIN domain-like"/>
    <property type="match status" value="1"/>
</dbReference>
<proteinExistence type="predicted"/>
<feature type="domain" description="PIN" evidence="1">
    <location>
        <begin position="4"/>
        <end position="49"/>
    </location>
</feature>
<reference evidence="2 3" key="1">
    <citation type="submission" date="2020-08" db="EMBL/GenBank/DDBJ databases">
        <title>Genomic Encyclopedia of Type Strains, Phase IV (KMG-V): Genome sequencing to study the core and pangenomes of soil and plant-associated prokaryotes.</title>
        <authorList>
            <person name="Whitman W."/>
        </authorList>
    </citation>
    <scope>NUCLEOTIDE SEQUENCE [LARGE SCALE GENOMIC DNA]</scope>
    <source>
        <strain evidence="2 3">X5P3</strain>
    </source>
</reference>
<evidence type="ECO:0000313" key="3">
    <source>
        <dbReference type="Proteomes" id="UP000584867"/>
    </source>
</evidence>
<organism evidence="2 3">
    <name type="scientific">Granulicella mallensis</name>
    <dbReference type="NCBI Taxonomy" id="940614"/>
    <lineage>
        <taxon>Bacteria</taxon>
        <taxon>Pseudomonadati</taxon>
        <taxon>Acidobacteriota</taxon>
        <taxon>Terriglobia</taxon>
        <taxon>Terriglobales</taxon>
        <taxon>Acidobacteriaceae</taxon>
        <taxon>Granulicella</taxon>
    </lineage>
</organism>
<sequence>MIYLSARTLAERHAAAFLLRSIDILHLATALHHGATGMATFDNKLAKAAAALGLQVFS</sequence>
<dbReference type="AlphaFoldDB" id="A0A7W7ZV85"/>
<dbReference type="Gene3D" id="3.40.50.1010">
    <property type="entry name" value="5'-nuclease"/>
    <property type="match status" value="1"/>
</dbReference>
<dbReference type="InterPro" id="IPR029060">
    <property type="entry name" value="PIN-like_dom_sf"/>
</dbReference>
<dbReference type="InterPro" id="IPR002716">
    <property type="entry name" value="PIN_dom"/>
</dbReference>
<dbReference type="Pfam" id="PF01850">
    <property type="entry name" value="PIN"/>
    <property type="match status" value="1"/>
</dbReference>
<protein>
    <submittedName>
        <fullName evidence="2">Putative nucleic acid-binding protein</fullName>
    </submittedName>
</protein>
<evidence type="ECO:0000259" key="1">
    <source>
        <dbReference type="Pfam" id="PF01850"/>
    </source>
</evidence>
<evidence type="ECO:0000313" key="2">
    <source>
        <dbReference type="EMBL" id="MBB5066795.1"/>
    </source>
</evidence>
<gene>
    <name evidence="2" type="ORF">HDF15_005180</name>
</gene>
<accession>A0A7W7ZV85</accession>
<dbReference type="Proteomes" id="UP000584867">
    <property type="component" value="Unassembled WGS sequence"/>
</dbReference>
<comment type="caution">
    <text evidence="2">The sequence shown here is derived from an EMBL/GenBank/DDBJ whole genome shotgun (WGS) entry which is preliminary data.</text>
</comment>